<dbReference type="AlphaFoldDB" id="A0AAJ0X945"/>
<dbReference type="GO" id="GO:0005737">
    <property type="term" value="C:cytoplasm"/>
    <property type="evidence" value="ECO:0007669"/>
    <property type="project" value="UniProtKB-SubCell"/>
</dbReference>
<name>A0AAJ0X945_9GAMM</name>
<evidence type="ECO:0000256" key="3">
    <source>
        <dbReference type="ARBA" id="ARBA00022490"/>
    </source>
</evidence>
<dbReference type="NCBIfam" id="TIGR03342">
    <property type="entry name" value="dsrC_tusE_dsvC"/>
    <property type="match status" value="1"/>
</dbReference>
<dbReference type="Proteomes" id="UP001296776">
    <property type="component" value="Unassembled WGS sequence"/>
</dbReference>
<dbReference type="Gene3D" id="1.10.10.370">
    <property type="entry name" value="DsrC-like protein, C-terminal domain"/>
    <property type="match status" value="1"/>
</dbReference>
<dbReference type="PANTHER" id="PTHR37010">
    <property type="entry name" value="SULFURTRANSFERASE TUSE"/>
    <property type="match status" value="1"/>
</dbReference>
<dbReference type="PANTHER" id="PTHR37010:SF1">
    <property type="entry name" value="SULFURTRANSFERASE TUSE"/>
    <property type="match status" value="1"/>
</dbReference>
<dbReference type="GO" id="GO:0097163">
    <property type="term" value="F:sulfur carrier activity"/>
    <property type="evidence" value="ECO:0007669"/>
    <property type="project" value="TreeGrafter"/>
</dbReference>
<dbReference type="InterPro" id="IPR042072">
    <property type="entry name" value="DsrC-like_C"/>
</dbReference>
<dbReference type="InterPro" id="IPR007453">
    <property type="entry name" value="DsrC/TusE"/>
</dbReference>
<comment type="similarity">
    <text evidence="2">Belongs to the DsrC/TusE family.</text>
</comment>
<organism evidence="5 6">
    <name type="scientific">Halochromatium glycolicum</name>
    <dbReference type="NCBI Taxonomy" id="85075"/>
    <lineage>
        <taxon>Bacteria</taxon>
        <taxon>Pseudomonadati</taxon>
        <taxon>Pseudomonadota</taxon>
        <taxon>Gammaproteobacteria</taxon>
        <taxon>Chromatiales</taxon>
        <taxon>Chromatiaceae</taxon>
        <taxon>Halochromatium</taxon>
    </lineage>
</organism>
<evidence type="ECO:0000313" key="6">
    <source>
        <dbReference type="Proteomes" id="UP001296776"/>
    </source>
</evidence>
<dbReference type="SUPFAM" id="SSF69721">
    <property type="entry name" value="DsrC, the gamma subunit of dissimilatory sulfite reductase"/>
    <property type="match status" value="1"/>
</dbReference>
<protein>
    <submittedName>
        <fullName evidence="5">Sulfite reductase</fullName>
    </submittedName>
</protein>
<evidence type="ECO:0000256" key="4">
    <source>
        <dbReference type="SAM" id="MobiDB-lite"/>
    </source>
</evidence>
<evidence type="ECO:0000313" key="5">
    <source>
        <dbReference type="EMBL" id="MBK1704464.1"/>
    </source>
</evidence>
<dbReference type="Pfam" id="PF04358">
    <property type="entry name" value="DsrC"/>
    <property type="match status" value="1"/>
</dbReference>
<accession>A0AAJ0X945</accession>
<feature type="region of interest" description="Disordered" evidence="4">
    <location>
        <begin position="1"/>
        <end position="41"/>
    </location>
</feature>
<proteinExistence type="inferred from homology"/>
<evidence type="ECO:0000256" key="2">
    <source>
        <dbReference type="ARBA" id="ARBA00005718"/>
    </source>
</evidence>
<dbReference type="InterPro" id="IPR025526">
    <property type="entry name" value="DsrC-like_dom_sf"/>
</dbReference>
<sequence>MPETMQDIMNPGAASHDDRFPHAPSDWTADDAERSASDEGLTMTDDHWEVIRSLQAYFEGDAHPNTRVLHDALDEHFHSRGGLKYLYEIFPGGPVAQGCRLAGLKPPAGAVDSSFGSVK</sequence>
<evidence type="ECO:0000256" key="1">
    <source>
        <dbReference type="ARBA" id="ARBA00004496"/>
    </source>
</evidence>
<dbReference type="GO" id="GO:0002143">
    <property type="term" value="P:tRNA wobble position uridine thiolation"/>
    <property type="evidence" value="ECO:0007669"/>
    <property type="project" value="TreeGrafter"/>
</dbReference>
<dbReference type="RefSeq" id="WP_200345665.1">
    <property type="nucleotide sequence ID" value="NZ_NRSJ01000010.1"/>
</dbReference>
<comment type="caution">
    <text evidence="5">The sequence shown here is derived from an EMBL/GenBank/DDBJ whole genome shotgun (WGS) entry which is preliminary data.</text>
</comment>
<reference evidence="5" key="2">
    <citation type="journal article" date="2020" name="Microorganisms">
        <title>Osmotic Adaptation and Compatible Solute Biosynthesis of Phototrophic Bacteria as Revealed from Genome Analyses.</title>
        <authorList>
            <person name="Imhoff J.F."/>
            <person name="Rahn T."/>
            <person name="Kunzel S."/>
            <person name="Keller A."/>
            <person name="Neulinger S.C."/>
        </authorList>
    </citation>
    <scope>NUCLEOTIDE SEQUENCE</scope>
    <source>
        <strain evidence="5">DSM 11080</strain>
    </source>
</reference>
<keyword evidence="6" id="KW-1185">Reference proteome</keyword>
<keyword evidence="3" id="KW-0963">Cytoplasm</keyword>
<gene>
    <name evidence="5" type="ORF">CKO40_07915</name>
</gene>
<reference evidence="5" key="1">
    <citation type="submission" date="2017-08" db="EMBL/GenBank/DDBJ databases">
        <authorList>
            <person name="Imhoff J.F."/>
            <person name="Rahn T."/>
            <person name="Kuenzel S."/>
            <person name="Neulinger S.C."/>
        </authorList>
    </citation>
    <scope>NUCLEOTIDE SEQUENCE</scope>
    <source>
        <strain evidence="5">DSM 11080</strain>
    </source>
</reference>
<comment type="subcellular location">
    <subcellularLocation>
        <location evidence="1">Cytoplasm</location>
    </subcellularLocation>
</comment>
<dbReference type="EMBL" id="NRSJ01000010">
    <property type="protein sequence ID" value="MBK1704464.1"/>
    <property type="molecule type" value="Genomic_DNA"/>
</dbReference>